<evidence type="ECO:0000313" key="4">
    <source>
        <dbReference type="Proteomes" id="UP000011758"/>
    </source>
</evidence>
<organism evidence="3 4">
    <name type="scientific">Eggerthia catenaformis OT 569 = DSM 20559</name>
    <dbReference type="NCBI Taxonomy" id="999415"/>
    <lineage>
        <taxon>Bacteria</taxon>
        <taxon>Bacillati</taxon>
        <taxon>Bacillota</taxon>
        <taxon>Erysipelotrichia</taxon>
        <taxon>Erysipelotrichales</taxon>
        <taxon>Coprobacillaceae</taxon>
        <taxon>Eggerthia</taxon>
    </lineage>
</organism>
<evidence type="ECO:0000256" key="1">
    <source>
        <dbReference type="SAM" id="SignalP"/>
    </source>
</evidence>
<gene>
    <name evidence="3" type="ORF">HMPREF9943_00391</name>
</gene>
<feature type="domain" description="CNA-B" evidence="2">
    <location>
        <begin position="782"/>
        <end position="860"/>
    </location>
</feature>
<dbReference type="SUPFAM" id="SSF49478">
    <property type="entry name" value="Cna protein B-type domain"/>
    <property type="match status" value="4"/>
</dbReference>
<dbReference type="eggNOG" id="COG4932">
    <property type="taxonomic scope" value="Bacteria"/>
</dbReference>
<dbReference type="Proteomes" id="UP000011758">
    <property type="component" value="Unassembled WGS sequence"/>
</dbReference>
<dbReference type="EMBL" id="AGEJ01000007">
    <property type="protein sequence ID" value="EMD17390.1"/>
    <property type="molecule type" value="Genomic_DNA"/>
</dbReference>
<evidence type="ECO:0000259" key="2">
    <source>
        <dbReference type="Pfam" id="PF05738"/>
    </source>
</evidence>
<reference evidence="3 4" key="1">
    <citation type="submission" date="2013-02" db="EMBL/GenBank/DDBJ databases">
        <title>The Genome Sequence of Lactobacillus catenaformis F0143.</title>
        <authorList>
            <consortium name="The Broad Institute Genome Sequencing Platform"/>
            <person name="Earl A."/>
            <person name="Ward D."/>
            <person name="Feldgarden M."/>
            <person name="Gevers D."/>
            <person name="Izard J."/>
            <person name="Blanton J.M."/>
            <person name="Mathney J."/>
            <person name="Dewhirst F.E."/>
            <person name="Young S.K."/>
            <person name="Zeng Q."/>
            <person name="Gargeya S."/>
            <person name="Fitzgerald M."/>
            <person name="Haas B."/>
            <person name="Abouelleil A."/>
            <person name="Alvarado L."/>
            <person name="Arachchi H.M."/>
            <person name="Berlin A."/>
            <person name="Chapman S.B."/>
            <person name="Gearin G."/>
            <person name="Goldberg J."/>
            <person name="Griggs A."/>
            <person name="Gujja S."/>
            <person name="Hansen M."/>
            <person name="Heiman D."/>
            <person name="Howarth C."/>
            <person name="Larimer J."/>
            <person name="Lui A."/>
            <person name="MacDonald P.J.P."/>
            <person name="McCowen C."/>
            <person name="Montmayeur A."/>
            <person name="Murphy C."/>
            <person name="Neiman D."/>
            <person name="Pearson M."/>
            <person name="Priest M."/>
            <person name="Roberts A."/>
            <person name="Saif S."/>
            <person name="Shea T."/>
            <person name="Sisk P."/>
            <person name="Stolte C."/>
            <person name="Sykes S."/>
            <person name="Wortman J."/>
            <person name="Nusbaum C."/>
            <person name="Birren B."/>
        </authorList>
    </citation>
    <scope>NUCLEOTIDE SEQUENCE [LARGE SCALE GENOMIC DNA]</scope>
    <source>
        <strain evidence="3 4">OT 569</strain>
    </source>
</reference>
<dbReference type="STRING" id="999415.HMPREF9943_00391"/>
<feature type="chain" id="PRO_5004023009" description="CNA-B domain-containing protein" evidence="1">
    <location>
        <begin position="32"/>
        <end position="981"/>
    </location>
</feature>
<accession>M2Q3B3</accession>
<comment type="caution">
    <text evidence="3">The sequence shown here is derived from an EMBL/GenBank/DDBJ whole genome shotgun (WGS) entry which is preliminary data.</text>
</comment>
<feature type="domain" description="CNA-B" evidence="2">
    <location>
        <begin position="689"/>
        <end position="772"/>
    </location>
</feature>
<dbReference type="Gene3D" id="2.60.40.1140">
    <property type="entry name" value="Collagen-binding surface protein Cna, B-type domain"/>
    <property type="match status" value="4"/>
</dbReference>
<feature type="signal peptide" evidence="1">
    <location>
        <begin position="1"/>
        <end position="31"/>
    </location>
</feature>
<dbReference type="Pfam" id="PF05738">
    <property type="entry name" value="Cna_B"/>
    <property type="match status" value="4"/>
</dbReference>
<dbReference type="AlphaFoldDB" id="M2Q3B3"/>
<protein>
    <recommendedName>
        <fullName evidence="2">CNA-B domain-containing protein</fullName>
    </recommendedName>
</protein>
<name>M2Q3B3_9FIRM</name>
<sequence length="981" mass="110520">MKYERKLKKIFSWFFVSAMILSVMSLSNVKAAGKELGMDNVKVTSFEIIDTVDGKSIQYKKESDTDYASYESNPAQFNNAVCQNQQDSRIKLKLGISYEAENVLQEGDTLTVNGNYGGKLENFTENPLPIKVGNNVLGTWVYKDGKFILTFGGDFIRDNPVKKFSAYFETGEMLIRSASLEKSTEKGKRYVKYGQVGKEKICTPFEYRHIDASTINNTKQILSKSPDGSDDHRITWSIRLFNDIYNKRVGNRYYDYFTPYLLEHNGQYRPNSYTGIYVEDTFTDCIKAPVLQSVLPWVTGIDDSDKVIEGWYSGCGGMLAKEVKQGSKSREEIKNSLKKGEYCIYDNHDGTYTLMLRWWDMNDSNGLTYDQLPQVKNAGGVGNLLKKNEPDIFGKLSAATIEKINKLYHGKALQNIIFYFHANYTPVKEVTEKKNTATIVTDQTGKKEYPATGKLTPPKGIADAPANPLSIKMIKTDKNSGDALSKGFKFTLETSADGNTWAAFDVQKANVEKGTYNDADKTMTPDENGVLQIKNLVGGKKYRFVEKDHPKNYQDVVIDNAHPNDSDHTKSANSKAVNIAATNPQGQVVVMYNEKETTEVSVEKKWVGPKKDSVTVHLYAGTKKIKSQVLSESNQWKHTFKKLDKLDENGSEIKYEVKEDVPAGYDVKIEKNSIGGFVVTNTNTEKTTVSVTKKWVGPEKDTVKVILKADGQEKETYILKKSEQWKHTFTNLDKYNKNNGELIKYEVDEEVPANYEKKIEGTQENGYTITNTNIEKIDIPVIKKWKGPELGSVKITLKANGQEKESHVFKASENWMHTFKGLPKYGADGKLIVYKVEEETLANYTSEITPDGTGFIVTNTNTETVEVKVDKKWVGPKKDSVTVKLMADNQEVPNKTLTLNEGNKWTGKFTGLKKYNDDGTLIKYGIKEVLITDYTSEVTENSENNYTITNTNTETVEVKVNKKWVGPKKDSVTVQLMADND</sequence>
<dbReference type="CDD" id="cd00222">
    <property type="entry name" value="CollagenBindB"/>
    <property type="match status" value="4"/>
</dbReference>
<dbReference type="RefSeq" id="WP_004801560.1">
    <property type="nucleotide sequence ID" value="NZ_KB446646.1"/>
</dbReference>
<keyword evidence="1" id="KW-0732">Signal</keyword>
<dbReference type="InterPro" id="IPR008454">
    <property type="entry name" value="Collagen-bd_Cna-like_B-typ_dom"/>
</dbReference>
<feature type="domain" description="CNA-B" evidence="2">
    <location>
        <begin position="867"/>
        <end position="951"/>
    </location>
</feature>
<feature type="domain" description="CNA-B" evidence="2">
    <location>
        <begin position="600"/>
        <end position="682"/>
    </location>
</feature>
<evidence type="ECO:0000313" key="3">
    <source>
        <dbReference type="EMBL" id="EMD17390.1"/>
    </source>
</evidence>
<keyword evidence="4" id="KW-1185">Reference proteome</keyword>
<dbReference type="OrthoDB" id="1642857at2"/>
<proteinExistence type="predicted"/>
<feature type="non-terminal residue" evidence="3">
    <location>
        <position position="981"/>
    </location>
</feature>